<dbReference type="Gene3D" id="3.40.50.410">
    <property type="entry name" value="von Willebrand factor, type A domain"/>
    <property type="match status" value="1"/>
</dbReference>
<keyword evidence="1" id="KW-0812">Transmembrane</keyword>
<dbReference type="Pfam" id="PF00092">
    <property type="entry name" value="VWA"/>
    <property type="match status" value="1"/>
</dbReference>
<dbReference type="Pfam" id="PF13531">
    <property type="entry name" value="SBP_bac_11"/>
    <property type="match status" value="1"/>
</dbReference>
<keyword evidence="1" id="KW-0472">Membrane</keyword>
<proteinExistence type="predicted"/>
<dbReference type="PROSITE" id="PS50234">
    <property type="entry name" value="VWFA"/>
    <property type="match status" value="1"/>
</dbReference>
<gene>
    <name evidence="3" type="ORF">E1263_30380</name>
</gene>
<dbReference type="InterPro" id="IPR002035">
    <property type="entry name" value="VWF_A"/>
</dbReference>
<name>A0A4V2YMM2_9ACTN</name>
<evidence type="ECO:0000259" key="2">
    <source>
        <dbReference type="PROSITE" id="PS50234"/>
    </source>
</evidence>
<evidence type="ECO:0000256" key="1">
    <source>
        <dbReference type="SAM" id="Phobius"/>
    </source>
</evidence>
<evidence type="ECO:0000313" key="3">
    <source>
        <dbReference type="EMBL" id="TDD51067.1"/>
    </source>
</evidence>
<comment type="caution">
    <text evidence="3">The sequence shown here is derived from an EMBL/GenBank/DDBJ whole genome shotgun (WGS) entry which is preliminary data.</text>
</comment>
<sequence length="552" mass="57579">MGKHSSAVTRSNTTKTNRRPVYITAVGLLVLAIGGVFVVRSFGSEAGADGILGGKACSDPTQVKLTAAPELQPALETAAKSLSAKGGKDGVPCLQFTITGTPAAKVARELASGTGERPDLWIPDSSLWVSQADDGESVPTIAVPSVASSPMVLVGQGANFADTSTWLRAFGGAQPALLDPLGTSPGALALLAIQSERQKTSTSDTEVNTVVVPLAQRLGSMPKPYTDVNALFGRAAQDGSTIIVPASEQAFVKYQEENPEGGLKAVMPGTGTLTLDYPIVVTARTDTSKASDAGKALGVEMFEDAASQARDQAGFRDQLLGQLSGGRGVGEIEQLPKPNGEAINRILGSWSKLSLATHSLAVIDVSGSMSEKVGNKTRMQLTIEAATSGLSLFPDTASLGLWTFSSNVAKDGADYNKLIPIKPLSPKQRKTIGNVLKAQKPIPNGGTGLYQTAIAAVQAVRSDYDPNAINSILLFTDGKNDDPGSADLEATIKTLQSLNNPDRPVRIIALGMGPDINPEELNRLAQATGGRAYIAKDPGVLRQVFIDALQNR</sequence>
<dbReference type="InterPro" id="IPR036465">
    <property type="entry name" value="vWFA_dom_sf"/>
</dbReference>
<feature type="domain" description="VWFA" evidence="2">
    <location>
        <begin position="358"/>
        <end position="549"/>
    </location>
</feature>
<dbReference type="SMART" id="SM00327">
    <property type="entry name" value="VWA"/>
    <property type="match status" value="1"/>
</dbReference>
<dbReference type="EMBL" id="SMKX01000117">
    <property type="protein sequence ID" value="TDD51067.1"/>
    <property type="molecule type" value="Genomic_DNA"/>
</dbReference>
<dbReference type="AlphaFoldDB" id="A0A4V2YMM2"/>
<dbReference type="OrthoDB" id="5621159at2"/>
<keyword evidence="1" id="KW-1133">Transmembrane helix</keyword>
<keyword evidence="4" id="KW-1185">Reference proteome</keyword>
<dbReference type="Proteomes" id="UP000295124">
    <property type="component" value="Unassembled WGS sequence"/>
</dbReference>
<protein>
    <submittedName>
        <fullName evidence="3">VWA domain-containing protein</fullName>
    </submittedName>
</protein>
<organism evidence="3 4">
    <name type="scientific">Kribbella antibiotica</name>
    <dbReference type="NCBI Taxonomy" id="190195"/>
    <lineage>
        <taxon>Bacteria</taxon>
        <taxon>Bacillati</taxon>
        <taxon>Actinomycetota</taxon>
        <taxon>Actinomycetes</taxon>
        <taxon>Propionibacteriales</taxon>
        <taxon>Kribbellaceae</taxon>
        <taxon>Kribbella</taxon>
    </lineage>
</organism>
<feature type="transmembrane region" description="Helical" evidence="1">
    <location>
        <begin position="21"/>
        <end position="39"/>
    </location>
</feature>
<evidence type="ECO:0000313" key="4">
    <source>
        <dbReference type="Proteomes" id="UP000295124"/>
    </source>
</evidence>
<accession>A0A4V2YMM2</accession>
<reference evidence="3 4" key="1">
    <citation type="submission" date="2019-03" db="EMBL/GenBank/DDBJ databases">
        <title>Draft genome sequences of novel Actinobacteria.</title>
        <authorList>
            <person name="Sahin N."/>
            <person name="Ay H."/>
            <person name="Saygin H."/>
        </authorList>
    </citation>
    <scope>NUCLEOTIDE SEQUENCE [LARGE SCALE GENOMIC DNA]</scope>
    <source>
        <strain evidence="3 4">JCM 13523</strain>
    </source>
</reference>
<dbReference type="SUPFAM" id="SSF53300">
    <property type="entry name" value="vWA-like"/>
    <property type="match status" value="1"/>
</dbReference>